<feature type="domain" description="CCHC-type" evidence="3">
    <location>
        <begin position="177"/>
        <end position="190"/>
    </location>
</feature>
<feature type="region of interest" description="Disordered" evidence="2">
    <location>
        <begin position="1"/>
        <end position="31"/>
    </location>
</feature>
<proteinExistence type="predicted"/>
<accession>A0AAE0A0Z5</accession>
<reference evidence="4" key="1">
    <citation type="journal article" date="2023" name="Plant J.">
        <title>Genome sequences and population genomics provide insights into the demographic history, inbreeding, and mutation load of two 'living fossil' tree species of Dipteronia.</title>
        <authorList>
            <person name="Feng Y."/>
            <person name="Comes H.P."/>
            <person name="Chen J."/>
            <person name="Zhu S."/>
            <person name="Lu R."/>
            <person name="Zhang X."/>
            <person name="Li P."/>
            <person name="Qiu J."/>
            <person name="Olsen K.M."/>
            <person name="Qiu Y."/>
        </authorList>
    </citation>
    <scope>NUCLEOTIDE SEQUENCE</scope>
    <source>
        <strain evidence="4">NBL</strain>
    </source>
</reference>
<evidence type="ECO:0000313" key="4">
    <source>
        <dbReference type="EMBL" id="KAK3198588.1"/>
    </source>
</evidence>
<dbReference type="PANTHER" id="PTHR31286">
    <property type="entry name" value="GLYCINE-RICH CELL WALL STRUCTURAL PROTEIN 1.8-LIKE"/>
    <property type="match status" value="1"/>
</dbReference>
<dbReference type="PANTHER" id="PTHR31286:SF99">
    <property type="entry name" value="DUF4283 DOMAIN-CONTAINING PROTEIN"/>
    <property type="match status" value="1"/>
</dbReference>
<keyword evidence="1" id="KW-0479">Metal-binding</keyword>
<evidence type="ECO:0000256" key="2">
    <source>
        <dbReference type="SAM" id="MobiDB-lite"/>
    </source>
</evidence>
<evidence type="ECO:0000313" key="5">
    <source>
        <dbReference type="Proteomes" id="UP001281410"/>
    </source>
</evidence>
<dbReference type="InterPro" id="IPR001878">
    <property type="entry name" value="Znf_CCHC"/>
</dbReference>
<dbReference type="GO" id="GO:0008270">
    <property type="term" value="F:zinc ion binding"/>
    <property type="evidence" value="ECO:0007669"/>
    <property type="project" value="UniProtKB-KW"/>
</dbReference>
<dbReference type="PROSITE" id="PS50158">
    <property type="entry name" value="ZF_CCHC"/>
    <property type="match status" value="1"/>
</dbReference>
<sequence>MEEVFRFKAQSIQDGSRPVKEKPPDSNFNAKRSRAVINDDENVMRNVSGESFKSKLSSTSVPGNWAGFVSDKGKLKIGDGDITIEEGLNGPSMMFSEDLKLQLRKPWENATGGPWVIKNQYLVVQKWRLNFVPGEEKIQRMAVWVRLSKLPLEWVDVDLLRIMRGLLVEYEGPGVICFQCGRVGHSKDSCVVGVGNQDEGAKISEEVPGPSGTKSGEFGPWMYGVVCKGPTPNGANLSGKLVNDRKPTEKAPVVKNDRKFVAATRDGKNSNSKVEGSRFAILADEENEDTSENLALKQSGDLNTVVPQVVLSEISNRNVATKEQLNVTASKYLVNTSMKKSSFNKPFKENLNGAEASDSETLKAQQSYKGSLHYSLRLNMHRGLIHLNIKRLTHANL</sequence>
<gene>
    <name evidence="4" type="ORF">Dsin_022003</name>
</gene>
<protein>
    <recommendedName>
        <fullName evidence="3">CCHC-type domain-containing protein</fullName>
    </recommendedName>
</protein>
<dbReference type="GO" id="GO:0003676">
    <property type="term" value="F:nucleic acid binding"/>
    <property type="evidence" value="ECO:0007669"/>
    <property type="project" value="InterPro"/>
</dbReference>
<evidence type="ECO:0000256" key="1">
    <source>
        <dbReference type="PROSITE-ProRule" id="PRU00047"/>
    </source>
</evidence>
<dbReference type="InterPro" id="IPR040256">
    <property type="entry name" value="At4g02000-like"/>
</dbReference>
<keyword evidence="1" id="KW-0863">Zinc-finger</keyword>
<dbReference type="AlphaFoldDB" id="A0AAE0A0Z5"/>
<organism evidence="4 5">
    <name type="scientific">Dipteronia sinensis</name>
    <dbReference type="NCBI Taxonomy" id="43782"/>
    <lineage>
        <taxon>Eukaryota</taxon>
        <taxon>Viridiplantae</taxon>
        <taxon>Streptophyta</taxon>
        <taxon>Embryophyta</taxon>
        <taxon>Tracheophyta</taxon>
        <taxon>Spermatophyta</taxon>
        <taxon>Magnoliopsida</taxon>
        <taxon>eudicotyledons</taxon>
        <taxon>Gunneridae</taxon>
        <taxon>Pentapetalae</taxon>
        <taxon>rosids</taxon>
        <taxon>malvids</taxon>
        <taxon>Sapindales</taxon>
        <taxon>Sapindaceae</taxon>
        <taxon>Hippocastanoideae</taxon>
        <taxon>Acereae</taxon>
        <taxon>Dipteronia</taxon>
    </lineage>
</organism>
<dbReference type="EMBL" id="JANJYJ010000007">
    <property type="protein sequence ID" value="KAK3198588.1"/>
    <property type="molecule type" value="Genomic_DNA"/>
</dbReference>
<evidence type="ECO:0000259" key="3">
    <source>
        <dbReference type="PROSITE" id="PS50158"/>
    </source>
</evidence>
<comment type="caution">
    <text evidence="4">The sequence shown here is derived from an EMBL/GenBank/DDBJ whole genome shotgun (WGS) entry which is preliminary data.</text>
</comment>
<name>A0AAE0A0Z5_9ROSI</name>
<dbReference type="Proteomes" id="UP001281410">
    <property type="component" value="Unassembled WGS sequence"/>
</dbReference>
<keyword evidence="5" id="KW-1185">Reference proteome</keyword>
<keyword evidence="1" id="KW-0862">Zinc</keyword>